<evidence type="ECO:0000313" key="4">
    <source>
        <dbReference type="Proteomes" id="UP001233999"/>
    </source>
</evidence>
<evidence type="ECO:0000259" key="2">
    <source>
        <dbReference type="SMART" id="SM00847"/>
    </source>
</evidence>
<reference evidence="3" key="1">
    <citation type="journal article" date="2023" name="IScience">
        <title>Live-bearing cockroach genome reveals convergent evolutionary mechanisms linked to viviparity in insects and beyond.</title>
        <authorList>
            <person name="Fouks B."/>
            <person name="Harrison M.C."/>
            <person name="Mikhailova A.A."/>
            <person name="Marchal E."/>
            <person name="English S."/>
            <person name="Carruthers M."/>
            <person name="Jennings E.C."/>
            <person name="Chiamaka E.L."/>
            <person name="Frigard R.A."/>
            <person name="Pippel M."/>
            <person name="Attardo G.M."/>
            <person name="Benoit J.B."/>
            <person name="Bornberg-Bauer E."/>
            <person name="Tobe S.S."/>
        </authorList>
    </citation>
    <scope>NUCLEOTIDE SEQUENCE</scope>
    <source>
        <strain evidence="3">Stay&amp;Tobe</strain>
    </source>
</reference>
<dbReference type="EMBL" id="JASPKZ010010053">
    <property type="protein sequence ID" value="KAJ9575275.1"/>
    <property type="molecule type" value="Genomic_DNA"/>
</dbReference>
<accession>A0AAD8E2T5</accession>
<dbReference type="AlphaFoldDB" id="A0AAD8E2T5"/>
<dbReference type="GO" id="GO:0004386">
    <property type="term" value="F:helicase activity"/>
    <property type="evidence" value="ECO:0007669"/>
    <property type="project" value="TreeGrafter"/>
</dbReference>
<keyword evidence="1" id="KW-0963">Cytoplasm</keyword>
<dbReference type="Gene3D" id="1.20.120.1080">
    <property type="match status" value="1"/>
</dbReference>
<protein>
    <recommendedName>
        <fullName evidence="2">Helicase-associated domain-containing protein</fullName>
    </recommendedName>
</protein>
<gene>
    <name evidence="3" type="ORF">L9F63_025775</name>
</gene>
<dbReference type="PANTHER" id="PTHR18934">
    <property type="entry name" value="ATP-DEPENDENT RNA HELICASE"/>
    <property type="match status" value="1"/>
</dbReference>
<comment type="caution">
    <text evidence="3">The sequence shown here is derived from an EMBL/GenBank/DDBJ whole genome shotgun (WGS) entry which is preliminary data.</text>
</comment>
<dbReference type="InterPro" id="IPR007502">
    <property type="entry name" value="Helicase-assoc_dom"/>
</dbReference>
<organism evidence="3 4">
    <name type="scientific">Diploptera punctata</name>
    <name type="common">Pacific beetle cockroach</name>
    <dbReference type="NCBI Taxonomy" id="6984"/>
    <lineage>
        <taxon>Eukaryota</taxon>
        <taxon>Metazoa</taxon>
        <taxon>Ecdysozoa</taxon>
        <taxon>Arthropoda</taxon>
        <taxon>Hexapoda</taxon>
        <taxon>Insecta</taxon>
        <taxon>Pterygota</taxon>
        <taxon>Neoptera</taxon>
        <taxon>Polyneoptera</taxon>
        <taxon>Dictyoptera</taxon>
        <taxon>Blattodea</taxon>
        <taxon>Blaberoidea</taxon>
        <taxon>Blaberidae</taxon>
        <taxon>Diplopterinae</taxon>
        <taxon>Diploptera</taxon>
    </lineage>
</organism>
<proteinExistence type="predicted"/>
<evidence type="ECO:0000256" key="1">
    <source>
        <dbReference type="ARBA" id="ARBA00022490"/>
    </source>
</evidence>
<dbReference type="PANTHER" id="PTHR18934:SF113">
    <property type="entry name" value="ATP-DEPENDENT RNA HELICASE TDRD9"/>
    <property type="match status" value="1"/>
</dbReference>
<feature type="domain" description="Helicase-associated" evidence="2">
    <location>
        <begin position="1"/>
        <end position="93"/>
    </location>
</feature>
<dbReference type="SMART" id="SM00847">
    <property type="entry name" value="HA2"/>
    <property type="match status" value="1"/>
</dbReference>
<dbReference type="GO" id="GO:0003723">
    <property type="term" value="F:RNA binding"/>
    <property type="evidence" value="ECO:0007669"/>
    <property type="project" value="TreeGrafter"/>
</dbReference>
<feature type="non-terminal residue" evidence="3">
    <location>
        <position position="297"/>
    </location>
</feature>
<evidence type="ECO:0000313" key="3">
    <source>
        <dbReference type="EMBL" id="KAJ9575275.1"/>
    </source>
</evidence>
<reference evidence="3" key="2">
    <citation type="submission" date="2023-05" db="EMBL/GenBank/DDBJ databases">
        <authorList>
            <person name="Fouks B."/>
        </authorList>
    </citation>
    <scope>NUCLEOTIDE SEQUENCE</scope>
    <source>
        <strain evidence="3">Stay&amp;Tobe</strain>
        <tissue evidence="3">Testes</tissue>
    </source>
</reference>
<keyword evidence="4" id="KW-1185">Reference proteome</keyword>
<sequence length="297" mass="33626">TGALLLENPGSKDPYNGDITLMGHVMAKLPIDIHISKLIVLGHVFSVLEECIIMGAAMSLKSVFSTPFQERLAAYNSKLTWADSSCSDCISFLNSYRVWHSNRENGFFARSVGGGEKAWAQRYFIQIKTMKEVNVLVQDLTLRLKNMGIVTTRGYGRVIWSDLEKPLVLKVILAGAFYPHYFVRGAHGGQIDEREAVKTLVGRDPFNTVYFQGMPKNQPGELYAKTIKNYFKDCAEEIKVSFDDTSKVYVQFGRSKFRDIDDERRFNADIPGRVSMAVYRAVKLRQLKIPCTLYLLP</sequence>
<dbReference type="Proteomes" id="UP001233999">
    <property type="component" value="Unassembled WGS sequence"/>
</dbReference>
<name>A0AAD8E2T5_DIPPU</name>